<dbReference type="AlphaFoldDB" id="Q08M98"/>
<dbReference type="GO" id="GO:0016491">
    <property type="term" value="F:oxidoreductase activity"/>
    <property type="evidence" value="ECO:0007669"/>
    <property type="project" value="UniProtKB-KW"/>
</dbReference>
<organism evidence="3 4">
    <name type="scientific">Stigmatella aurantiaca (strain DW4/3-1)</name>
    <dbReference type="NCBI Taxonomy" id="378806"/>
    <lineage>
        <taxon>Bacteria</taxon>
        <taxon>Pseudomonadati</taxon>
        <taxon>Myxococcota</taxon>
        <taxon>Myxococcia</taxon>
        <taxon>Myxococcales</taxon>
        <taxon>Cystobacterineae</taxon>
        <taxon>Archangiaceae</taxon>
        <taxon>Stigmatella</taxon>
    </lineage>
</organism>
<dbReference type="InterPro" id="IPR041117">
    <property type="entry name" value="SoxA_A3"/>
</dbReference>
<keyword evidence="1" id="KW-0560">Oxidoreductase</keyword>
<dbReference type="RefSeq" id="WP_002620486.1">
    <property type="nucleotide sequence ID" value="NZ_AAMD01000403.1"/>
</dbReference>
<evidence type="ECO:0000256" key="1">
    <source>
        <dbReference type="ARBA" id="ARBA00023002"/>
    </source>
</evidence>
<reference evidence="3 4" key="1">
    <citation type="submission" date="2006-04" db="EMBL/GenBank/DDBJ databases">
        <authorList>
            <person name="Nierman W.C."/>
        </authorList>
    </citation>
    <scope>NUCLEOTIDE SEQUENCE [LARGE SCALE GENOMIC DNA]</scope>
    <source>
        <strain evidence="3 4">DW4/3-1</strain>
    </source>
</reference>
<accession>Q08M98</accession>
<dbReference type="Proteomes" id="UP000032702">
    <property type="component" value="Unassembled WGS sequence"/>
</dbReference>
<dbReference type="PANTHER" id="PTHR42949">
    <property type="entry name" value="ANAEROBIC GLYCEROL-3-PHOSPHATE DEHYDROGENASE SUBUNIT B"/>
    <property type="match status" value="1"/>
</dbReference>
<dbReference type="InterPro" id="IPR051691">
    <property type="entry name" value="Metab_Enz_Cyan_OpOx_G3PDH"/>
</dbReference>
<gene>
    <name evidence="3" type="ORF">STIAU_6662</name>
</gene>
<feature type="non-terminal residue" evidence="3">
    <location>
        <position position="150"/>
    </location>
</feature>
<dbReference type="Gene3D" id="1.10.10.1100">
    <property type="entry name" value="BFD-like [2Fe-2S]-binding domain"/>
    <property type="match status" value="1"/>
</dbReference>
<dbReference type="EMBL" id="AAMD01000403">
    <property type="protein sequence ID" value="EAU61606.1"/>
    <property type="molecule type" value="Genomic_DNA"/>
</dbReference>
<evidence type="ECO:0000313" key="3">
    <source>
        <dbReference type="EMBL" id="EAU61606.1"/>
    </source>
</evidence>
<dbReference type="InterPro" id="IPR041854">
    <property type="entry name" value="BFD-like_2Fe2S-bd_dom_sf"/>
</dbReference>
<sequence>MSKAIICSCEDVTADDVRHALAKGYHDVESVKRYTGFGTGICQGKSCLSAVAALVAKEGPLKSPGVLPFTPRPPLYPTELSLFASMPVDEAQAPVGGVPQELGTFPQALRPTTELPQKASGHHRRRVMGLALATPQPARRDGRVVLERAT</sequence>
<protein>
    <submittedName>
        <fullName evidence="3">Sarcosine oxidase, alpha subunit</fullName>
    </submittedName>
</protein>
<feature type="domain" description="SoxA A3" evidence="2">
    <location>
        <begin position="3"/>
        <end position="84"/>
    </location>
</feature>
<name>Q08M98_STIAD</name>
<dbReference type="Pfam" id="PF17806">
    <property type="entry name" value="SO_alpha_A3"/>
    <property type="match status" value="1"/>
</dbReference>
<comment type="caution">
    <text evidence="3">The sequence shown here is derived from an EMBL/GenBank/DDBJ whole genome shotgun (WGS) entry which is preliminary data.</text>
</comment>
<dbReference type="PANTHER" id="PTHR42949:SF3">
    <property type="entry name" value="ANAEROBIC GLYCEROL-3-PHOSPHATE DEHYDROGENASE SUBUNIT B"/>
    <property type="match status" value="1"/>
</dbReference>
<evidence type="ECO:0000259" key="2">
    <source>
        <dbReference type="Pfam" id="PF17806"/>
    </source>
</evidence>
<proteinExistence type="predicted"/>
<evidence type="ECO:0000313" key="4">
    <source>
        <dbReference type="Proteomes" id="UP000032702"/>
    </source>
</evidence>